<feature type="transmembrane region" description="Helical" evidence="1">
    <location>
        <begin position="6"/>
        <end position="25"/>
    </location>
</feature>
<reference evidence="2 3" key="1">
    <citation type="submission" date="2016-11" db="EMBL/GenBank/DDBJ databases">
        <authorList>
            <person name="Jaros S."/>
            <person name="Januszkiewicz K."/>
            <person name="Wedrychowicz H."/>
        </authorList>
    </citation>
    <scope>NUCLEOTIDE SEQUENCE [LARGE SCALE GENOMIC DNA]</scope>
    <source>
        <strain evidence="2 3">DSM 8605</strain>
    </source>
</reference>
<feature type="transmembrane region" description="Helical" evidence="1">
    <location>
        <begin position="209"/>
        <end position="226"/>
    </location>
</feature>
<sequence length="227" mass="24222">MLGTVVNFFAIILGSILGLFFRGGIPDRFNETMGKAIALSVLLVGILNAIKAENILLIIISLLLGAIIGEFLKIEENLEKLGNYLEKKFARKGNTIAEGFVTASLLFCIGSMAIVGSLESGLNNNHETLFAKSVLDGVSSIVFSSTLGLGVMLSAVPVLLYQGLITLSASLIKEFLVPSVITDMSAVGGLLIIALGLNMLEIKKIKVGNLLPSVFIPLIYYMISLLF</sequence>
<name>A0A1M5V8D6_9CLOT</name>
<dbReference type="EMBL" id="FQXM01000010">
    <property type="protein sequence ID" value="SHH71529.1"/>
    <property type="molecule type" value="Genomic_DNA"/>
</dbReference>
<keyword evidence="3" id="KW-1185">Reference proteome</keyword>
<dbReference type="Proteomes" id="UP000184447">
    <property type="component" value="Unassembled WGS sequence"/>
</dbReference>
<feature type="transmembrane region" description="Helical" evidence="1">
    <location>
        <begin position="175"/>
        <end position="197"/>
    </location>
</feature>
<protein>
    <recommendedName>
        <fullName evidence="4">DUF554 domain-containing protein</fullName>
    </recommendedName>
</protein>
<feature type="transmembrane region" description="Helical" evidence="1">
    <location>
        <begin position="32"/>
        <end position="50"/>
    </location>
</feature>
<evidence type="ECO:0008006" key="4">
    <source>
        <dbReference type="Google" id="ProtNLM"/>
    </source>
</evidence>
<dbReference type="AlphaFoldDB" id="A0A1M5V8D6"/>
<dbReference type="RefSeq" id="WP_073338447.1">
    <property type="nucleotide sequence ID" value="NZ_FQXM01000010.1"/>
</dbReference>
<keyword evidence="1" id="KW-0812">Transmembrane</keyword>
<dbReference type="Pfam" id="PF04474">
    <property type="entry name" value="DUF554"/>
    <property type="match status" value="1"/>
</dbReference>
<dbReference type="InterPro" id="IPR007563">
    <property type="entry name" value="DUF554"/>
</dbReference>
<evidence type="ECO:0000256" key="1">
    <source>
        <dbReference type="SAM" id="Phobius"/>
    </source>
</evidence>
<gene>
    <name evidence="2" type="ORF">SAMN02745207_02172</name>
</gene>
<dbReference type="PANTHER" id="PTHR36111:SF2">
    <property type="entry name" value="INNER MEMBRANE PROTEIN"/>
    <property type="match status" value="1"/>
</dbReference>
<evidence type="ECO:0000313" key="3">
    <source>
        <dbReference type="Proteomes" id="UP000184447"/>
    </source>
</evidence>
<keyword evidence="1" id="KW-0472">Membrane</keyword>
<accession>A0A1M5V8D6</accession>
<proteinExistence type="predicted"/>
<keyword evidence="1" id="KW-1133">Transmembrane helix</keyword>
<organism evidence="2 3">
    <name type="scientific">Clostridium grantii DSM 8605</name>
    <dbReference type="NCBI Taxonomy" id="1121316"/>
    <lineage>
        <taxon>Bacteria</taxon>
        <taxon>Bacillati</taxon>
        <taxon>Bacillota</taxon>
        <taxon>Clostridia</taxon>
        <taxon>Eubacteriales</taxon>
        <taxon>Clostridiaceae</taxon>
        <taxon>Clostridium</taxon>
    </lineage>
</organism>
<dbReference type="OrthoDB" id="9797976at2"/>
<dbReference type="PANTHER" id="PTHR36111">
    <property type="entry name" value="INNER MEMBRANE PROTEIN-RELATED"/>
    <property type="match status" value="1"/>
</dbReference>
<evidence type="ECO:0000313" key="2">
    <source>
        <dbReference type="EMBL" id="SHH71529.1"/>
    </source>
</evidence>
<feature type="transmembrane region" description="Helical" evidence="1">
    <location>
        <begin position="138"/>
        <end position="163"/>
    </location>
</feature>
<feature type="transmembrane region" description="Helical" evidence="1">
    <location>
        <begin position="95"/>
        <end position="118"/>
    </location>
</feature>